<dbReference type="Pfam" id="PF04230">
    <property type="entry name" value="PS_pyruv_trans"/>
    <property type="match status" value="1"/>
</dbReference>
<dbReference type="EMBL" id="DXBD01000046">
    <property type="protein sequence ID" value="HIZ68073.1"/>
    <property type="molecule type" value="Genomic_DNA"/>
</dbReference>
<comment type="caution">
    <text evidence="2">The sequence shown here is derived from an EMBL/GenBank/DDBJ whole genome shotgun (WGS) entry which is preliminary data.</text>
</comment>
<evidence type="ECO:0000313" key="3">
    <source>
        <dbReference type="Proteomes" id="UP000824058"/>
    </source>
</evidence>
<gene>
    <name evidence="2" type="ORF">H9965_06460</name>
</gene>
<keyword evidence="2" id="KW-0808">Transferase</keyword>
<feature type="domain" description="Polysaccharide pyruvyl transferase" evidence="1">
    <location>
        <begin position="5"/>
        <end position="37"/>
    </location>
</feature>
<feature type="non-terminal residue" evidence="2">
    <location>
        <position position="1"/>
    </location>
</feature>
<name>A0A9D2FW62_9STRE</name>
<sequence>VSSGDLLNLIRHARYVVTDSFHITVFSLIHEKQFYTFQRFKENAYSSQNVRITNLLKLVHLGHRMIPYEATYINDLKEIDYEATSQIMEREISKSKEFLLSSINQVKTNNKNI</sequence>
<dbReference type="Proteomes" id="UP000824058">
    <property type="component" value="Unassembled WGS sequence"/>
</dbReference>
<evidence type="ECO:0000313" key="2">
    <source>
        <dbReference type="EMBL" id="HIZ68073.1"/>
    </source>
</evidence>
<proteinExistence type="predicted"/>
<protein>
    <submittedName>
        <fullName evidence="2">Polysaccharide pyruvyl transferase family protein</fullName>
    </submittedName>
</protein>
<dbReference type="AlphaFoldDB" id="A0A9D2FW62"/>
<accession>A0A9D2FW62</accession>
<organism evidence="2 3">
    <name type="scientific">Candidatus Streptococcus faecavium</name>
    <dbReference type="NCBI Taxonomy" id="2838763"/>
    <lineage>
        <taxon>Bacteria</taxon>
        <taxon>Bacillati</taxon>
        <taxon>Bacillota</taxon>
        <taxon>Bacilli</taxon>
        <taxon>Lactobacillales</taxon>
        <taxon>Streptococcaceae</taxon>
        <taxon>Streptococcus</taxon>
    </lineage>
</organism>
<reference evidence="2" key="1">
    <citation type="journal article" date="2021" name="PeerJ">
        <title>Extensive microbial diversity within the chicken gut microbiome revealed by metagenomics and culture.</title>
        <authorList>
            <person name="Gilroy R."/>
            <person name="Ravi A."/>
            <person name="Getino M."/>
            <person name="Pursley I."/>
            <person name="Horton D.L."/>
            <person name="Alikhan N.F."/>
            <person name="Baker D."/>
            <person name="Gharbi K."/>
            <person name="Hall N."/>
            <person name="Watson M."/>
            <person name="Adriaenssens E.M."/>
            <person name="Foster-Nyarko E."/>
            <person name="Jarju S."/>
            <person name="Secka A."/>
            <person name="Antonio M."/>
            <person name="Oren A."/>
            <person name="Chaudhuri R.R."/>
            <person name="La Ragione R."/>
            <person name="Hildebrand F."/>
            <person name="Pallen M.J."/>
        </authorList>
    </citation>
    <scope>NUCLEOTIDE SEQUENCE</scope>
    <source>
        <strain evidence="2">ChiBcolR9-63</strain>
    </source>
</reference>
<reference evidence="2" key="2">
    <citation type="submission" date="2021-04" db="EMBL/GenBank/DDBJ databases">
        <authorList>
            <person name="Gilroy R."/>
        </authorList>
    </citation>
    <scope>NUCLEOTIDE SEQUENCE</scope>
    <source>
        <strain evidence="2">ChiBcolR9-63</strain>
    </source>
</reference>
<dbReference type="GO" id="GO:0016740">
    <property type="term" value="F:transferase activity"/>
    <property type="evidence" value="ECO:0007669"/>
    <property type="project" value="UniProtKB-KW"/>
</dbReference>
<dbReference type="InterPro" id="IPR007345">
    <property type="entry name" value="Polysacch_pyruvyl_Trfase"/>
</dbReference>
<evidence type="ECO:0000259" key="1">
    <source>
        <dbReference type="Pfam" id="PF04230"/>
    </source>
</evidence>